<name>A0A498TTX3_BACIA</name>
<gene>
    <name evidence="1" type="ORF">FX981_00312</name>
</gene>
<dbReference type="GeneID" id="61770606"/>
<sequence length="43" mass="5230">MKKKIKQLRYVQFAEYQPSPYTKRLIEKSETAIQSYKQKHSLI</sequence>
<keyword evidence="2" id="KW-1185">Reference proteome</keyword>
<protein>
    <submittedName>
        <fullName evidence="1">Uncharacterized protein</fullName>
    </submittedName>
</protein>
<dbReference type="Proteomes" id="UP000325032">
    <property type="component" value="Chromosome"/>
</dbReference>
<reference evidence="1 2" key="1">
    <citation type="journal article" date="2018" name="Plant Biotechnol. Rep.">
        <title>Diversity and antifungal activity of endophytic bacteria associated with Panax ginseng seedlings.</title>
        <authorList>
            <person name="Park J.M."/>
            <person name="Hong C.E."/>
            <person name="Jo S.H."/>
        </authorList>
    </citation>
    <scope>NUCLEOTIDE SEQUENCE [LARGE SCALE GENOMIC DNA]</scope>
    <source>
        <strain evidence="1 2">PgKB20</strain>
    </source>
</reference>
<evidence type="ECO:0000313" key="2">
    <source>
        <dbReference type="Proteomes" id="UP000325032"/>
    </source>
</evidence>
<dbReference type="RefSeq" id="WP_120207232.1">
    <property type="nucleotide sequence ID" value="NZ_AUYP01000028.1"/>
</dbReference>
<accession>A0A5C0WB72</accession>
<dbReference type="AlphaFoldDB" id="A0A498TTX3"/>
<dbReference type="EMBL" id="CP043404">
    <property type="protein sequence ID" value="QEK62148.1"/>
    <property type="molecule type" value="Genomic_DNA"/>
</dbReference>
<accession>A0A498TTX3</accession>
<organism evidence="1 2">
    <name type="scientific">Bacillus safensis</name>
    <dbReference type="NCBI Taxonomy" id="561879"/>
    <lineage>
        <taxon>Bacteria</taxon>
        <taxon>Bacillati</taxon>
        <taxon>Bacillota</taxon>
        <taxon>Bacilli</taxon>
        <taxon>Bacillales</taxon>
        <taxon>Bacillaceae</taxon>
        <taxon>Bacillus</taxon>
    </lineage>
</organism>
<proteinExistence type="predicted"/>
<evidence type="ECO:0000313" key="1">
    <source>
        <dbReference type="EMBL" id="QEK62148.1"/>
    </source>
</evidence>